<evidence type="ECO:0000313" key="3">
    <source>
        <dbReference type="EMBL" id="MBU9763258.1"/>
    </source>
</evidence>
<name>A0ABS6KI67_9MYCO</name>
<feature type="region of interest" description="Disordered" evidence="1">
    <location>
        <begin position="104"/>
        <end position="154"/>
    </location>
</feature>
<evidence type="ECO:0000256" key="1">
    <source>
        <dbReference type="SAM" id="MobiDB-lite"/>
    </source>
</evidence>
<organism evidence="3 4">
    <name type="scientific">[Mycobacterium] fortunisiensis</name>
    <dbReference type="NCBI Taxonomy" id="2600579"/>
    <lineage>
        <taxon>Bacteria</taxon>
        <taxon>Bacillati</taxon>
        <taxon>Actinomycetota</taxon>
        <taxon>Actinomycetes</taxon>
        <taxon>Mycobacteriales</taxon>
        <taxon>Mycobacteriaceae</taxon>
        <taxon>Mycolicibacterium</taxon>
    </lineage>
</organism>
<comment type="caution">
    <text evidence="3">The sequence shown here is derived from an EMBL/GenBank/DDBJ whole genome shotgun (WGS) entry which is preliminary data.</text>
</comment>
<feature type="signal peptide" evidence="2">
    <location>
        <begin position="1"/>
        <end position="29"/>
    </location>
</feature>
<feature type="chain" id="PRO_5047409040" description="PASTA domain-containing protein" evidence="2">
    <location>
        <begin position="30"/>
        <end position="154"/>
    </location>
</feature>
<feature type="compositionally biased region" description="Basic and acidic residues" evidence="1">
    <location>
        <begin position="118"/>
        <end position="133"/>
    </location>
</feature>
<dbReference type="EMBL" id="VOMB01000006">
    <property type="protein sequence ID" value="MBU9763258.1"/>
    <property type="molecule type" value="Genomic_DNA"/>
</dbReference>
<proteinExistence type="predicted"/>
<sequence>MKNFVLGAGTVAAAGAAVSLLFGAGVAAAAPNVAGETYGDAASAMEGAGYSVKVAVTVGSKLSQDDCIVTNTWDAPFVRDGGGSYNHANGEVMVALNCDGDHATANHPGASVASPAGREAKQAEDLEEAKKAYAEQQAQLAQEAELAEVSTPDE</sequence>
<feature type="compositionally biased region" description="Low complexity" evidence="1">
    <location>
        <begin position="134"/>
        <end position="148"/>
    </location>
</feature>
<reference evidence="3 4" key="1">
    <citation type="journal article" date="2021" name="Sci. Rep.">
        <title>Phenotypic and genomic hallmarks of a novel, potentially pathogenic rapidly growing Mycobacterium species related to the Mycobacterium fortuitum complex.</title>
        <authorList>
            <person name="Gharbi R."/>
            <person name="Khanna V."/>
            <person name="Frigui W."/>
            <person name="Mhenni B."/>
            <person name="Brosch R."/>
            <person name="Mardassi H."/>
        </authorList>
    </citation>
    <scope>NUCLEOTIDE SEQUENCE [LARGE SCALE GENOMIC DNA]</scope>
    <source>
        <strain evidence="3 4">TNTM28</strain>
    </source>
</reference>
<protein>
    <recommendedName>
        <fullName evidence="5">PASTA domain-containing protein</fullName>
    </recommendedName>
</protein>
<evidence type="ECO:0008006" key="5">
    <source>
        <dbReference type="Google" id="ProtNLM"/>
    </source>
</evidence>
<keyword evidence="4" id="KW-1185">Reference proteome</keyword>
<dbReference type="Proteomes" id="UP000812982">
    <property type="component" value="Unassembled WGS sequence"/>
</dbReference>
<gene>
    <name evidence="3" type="ORF">FR943_05280</name>
</gene>
<evidence type="ECO:0000313" key="4">
    <source>
        <dbReference type="Proteomes" id="UP000812982"/>
    </source>
</evidence>
<keyword evidence="2" id="KW-0732">Signal</keyword>
<dbReference type="RefSeq" id="WP_217155285.1">
    <property type="nucleotide sequence ID" value="NZ_VOMB01000006.1"/>
</dbReference>
<accession>A0ABS6KI67</accession>
<evidence type="ECO:0000256" key="2">
    <source>
        <dbReference type="SAM" id="SignalP"/>
    </source>
</evidence>